<keyword evidence="12" id="KW-0539">Nucleus</keyword>
<feature type="region of interest" description="Disordered" evidence="18">
    <location>
        <begin position="805"/>
        <end position="882"/>
    </location>
</feature>
<reference evidence="20 21" key="1">
    <citation type="submission" date="2013-11" db="EMBL/GenBank/DDBJ databases">
        <title>The Damaraland mole rat (Fukomys damarensis) genome and evolution of African mole rats.</title>
        <authorList>
            <person name="Gladyshev V.N."/>
            <person name="Fang X."/>
        </authorList>
    </citation>
    <scope>NUCLEOTIDE SEQUENCE [LARGE SCALE GENOMIC DNA]</scope>
    <source>
        <tissue evidence="20">Liver</tissue>
    </source>
</reference>
<dbReference type="PROSITE" id="PS50020">
    <property type="entry name" value="WW_DOMAIN_2"/>
    <property type="match status" value="1"/>
</dbReference>
<keyword evidence="3" id="KW-0963">Cytoplasm</keyword>
<dbReference type="InterPro" id="IPR036020">
    <property type="entry name" value="WW_dom_sf"/>
</dbReference>
<evidence type="ECO:0000256" key="10">
    <source>
        <dbReference type="ARBA" id="ARBA00023204"/>
    </source>
</evidence>
<dbReference type="PANTHER" id="PTHR18902:SF27">
    <property type="entry name" value="CENTROSOMAL PROTEIN OF 164 KDA"/>
    <property type="match status" value="1"/>
</dbReference>
<keyword evidence="9 17" id="KW-0175">Coiled coil</keyword>
<feature type="coiled-coil region" evidence="17">
    <location>
        <begin position="1390"/>
        <end position="1518"/>
    </location>
</feature>
<dbReference type="GO" id="GO:0097539">
    <property type="term" value="C:ciliary transition fiber"/>
    <property type="evidence" value="ECO:0007669"/>
    <property type="project" value="TreeGrafter"/>
</dbReference>
<keyword evidence="13" id="KW-0131">Cell cycle</keyword>
<feature type="compositionally biased region" description="Basic and acidic residues" evidence="18">
    <location>
        <begin position="846"/>
        <end position="870"/>
    </location>
</feature>
<keyword evidence="6" id="KW-0227">DNA damage</keyword>
<dbReference type="eggNOG" id="ENOG502QR4A">
    <property type="taxonomic scope" value="Eukaryota"/>
</dbReference>
<keyword evidence="8" id="KW-0970">Cilium biogenesis/degradation</keyword>
<evidence type="ECO:0000256" key="3">
    <source>
        <dbReference type="ARBA" id="ARBA00022490"/>
    </source>
</evidence>
<evidence type="ECO:0000256" key="7">
    <source>
        <dbReference type="ARBA" id="ARBA00022776"/>
    </source>
</evidence>
<feature type="compositionally biased region" description="Basic and acidic residues" evidence="18">
    <location>
        <begin position="919"/>
        <end position="946"/>
    </location>
</feature>
<feature type="region of interest" description="Disordered" evidence="18">
    <location>
        <begin position="406"/>
        <end position="491"/>
    </location>
</feature>
<protein>
    <recommendedName>
        <fullName evidence="16">Centrosomal protein of 164 kDa</fullName>
    </recommendedName>
</protein>
<dbReference type="GO" id="GO:0060271">
    <property type="term" value="P:cilium assembly"/>
    <property type="evidence" value="ECO:0007669"/>
    <property type="project" value="TreeGrafter"/>
</dbReference>
<feature type="compositionally biased region" description="Polar residues" evidence="18">
    <location>
        <begin position="718"/>
        <end position="731"/>
    </location>
</feature>
<evidence type="ECO:0000256" key="16">
    <source>
        <dbReference type="ARBA" id="ARBA00067900"/>
    </source>
</evidence>
<evidence type="ECO:0000256" key="13">
    <source>
        <dbReference type="ARBA" id="ARBA00023306"/>
    </source>
</evidence>
<evidence type="ECO:0000256" key="2">
    <source>
        <dbReference type="ARBA" id="ARBA00004123"/>
    </source>
</evidence>
<dbReference type="Gene3D" id="3.30.1470.10">
    <property type="entry name" value="Photosystem I PsaD, reaction center subunit II"/>
    <property type="match status" value="1"/>
</dbReference>
<feature type="domain" description="WW" evidence="19">
    <location>
        <begin position="56"/>
        <end position="89"/>
    </location>
</feature>
<dbReference type="PROSITE" id="PS01159">
    <property type="entry name" value="WW_DOMAIN_1"/>
    <property type="match status" value="1"/>
</dbReference>
<evidence type="ECO:0000256" key="4">
    <source>
        <dbReference type="ARBA" id="ARBA00022553"/>
    </source>
</evidence>
<evidence type="ECO:0000259" key="19">
    <source>
        <dbReference type="PROSITE" id="PS50020"/>
    </source>
</evidence>
<evidence type="ECO:0000256" key="9">
    <source>
        <dbReference type="ARBA" id="ARBA00023054"/>
    </source>
</evidence>
<feature type="region of interest" description="Disordered" evidence="18">
    <location>
        <begin position="231"/>
        <end position="256"/>
    </location>
</feature>
<evidence type="ECO:0000256" key="18">
    <source>
        <dbReference type="SAM" id="MobiDB-lite"/>
    </source>
</evidence>
<evidence type="ECO:0000256" key="8">
    <source>
        <dbReference type="ARBA" id="ARBA00022794"/>
    </source>
</evidence>
<evidence type="ECO:0000256" key="12">
    <source>
        <dbReference type="ARBA" id="ARBA00023242"/>
    </source>
</evidence>
<accession>A0A091DG14</accession>
<keyword evidence="4" id="KW-0597">Phosphoprotein</keyword>
<feature type="compositionally biased region" description="Basic and acidic residues" evidence="18">
    <location>
        <begin position="1021"/>
        <end position="1034"/>
    </location>
</feature>
<dbReference type="SMART" id="SM00456">
    <property type="entry name" value="WW"/>
    <property type="match status" value="1"/>
</dbReference>
<keyword evidence="11" id="KW-0206">Cytoskeleton</keyword>
<evidence type="ECO:0000256" key="17">
    <source>
        <dbReference type="SAM" id="Coils"/>
    </source>
</evidence>
<organism evidence="20 21">
    <name type="scientific">Fukomys damarensis</name>
    <name type="common">Damaraland mole rat</name>
    <name type="synonym">Cryptomys damarensis</name>
    <dbReference type="NCBI Taxonomy" id="885580"/>
    <lineage>
        <taxon>Eukaryota</taxon>
        <taxon>Metazoa</taxon>
        <taxon>Chordata</taxon>
        <taxon>Craniata</taxon>
        <taxon>Vertebrata</taxon>
        <taxon>Euteleostomi</taxon>
        <taxon>Mammalia</taxon>
        <taxon>Eutheria</taxon>
        <taxon>Euarchontoglires</taxon>
        <taxon>Glires</taxon>
        <taxon>Rodentia</taxon>
        <taxon>Hystricomorpha</taxon>
        <taxon>Bathyergidae</taxon>
        <taxon>Fukomys</taxon>
    </lineage>
</organism>
<dbReference type="PANTHER" id="PTHR18902">
    <property type="entry name" value="NUCLEAR MITOTIC APPARATUS PROTEIN 1-RELATED"/>
    <property type="match status" value="1"/>
</dbReference>
<feature type="compositionally biased region" description="Basic and acidic residues" evidence="18">
    <location>
        <begin position="1209"/>
        <end position="1223"/>
    </location>
</feature>
<evidence type="ECO:0000256" key="1">
    <source>
        <dbReference type="ARBA" id="ARBA00004114"/>
    </source>
</evidence>
<feature type="compositionally biased region" description="Low complexity" evidence="18">
    <location>
        <begin position="998"/>
        <end position="1007"/>
    </location>
</feature>
<dbReference type="GO" id="GO:0051301">
    <property type="term" value="P:cell division"/>
    <property type="evidence" value="ECO:0007669"/>
    <property type="project" value="UniProtKB-KW"/>
</dbReference>
<feature type="region of interest" description="Disordered" evidence="18">
    <location>
        <begin position="372"/>
        <end position="393"/>
    </location>
</feature>
<name>A0A091DG14_FUKDA</name>
<comment type="subcellular location">
    <subcellularLocation>
        <location evidence="1">Cytoplasm</location>
        <location evidence="1">Cytoskeleton</location>
        <location evidence="1">Microtubule organizing center</location>
        <location evidence="1">Centrosome</location>
        <location evidence="1">Centriole</location>
    </subcellularLocation>
    <subcellularLocation>
        <location evidence="2">Nucleus</location>
    </subcellularLocation>
</comment>
<comment type="function">
    <text evidence="14">Plays a role in microtubule organization and/or maintenance for the formation of primary cilia (PC), a microtubule-based structure that protrudes from the surface of epithelial cells. Plays a critical role in G2/M checkpoint and nuclear divisions. A key player in the DNA damage-activated ATR/ATM signaling cascade since it is required for the proper phosphorylation of H2AX, RPA, CHEK2 and CHEK1. Plays a critical role in chromosome segregation, acting as a mediator required for the maintenance of genomic stability through modulation of MDC1, RPA and CHEK1.</text>
</comment>
<gene>
    <name evidence="20" type="ORF">H920_07529</name>
</gene>
<evidence type="ECO:0000256" key="5">
    <source>
        <dbReference type="ARBA" id="ARBA00022618"/>
    </source>
</evidence>
<feature type="compositionally biased region" description="Basic residues" evidence="18">
    <location>
        <begin position="109"/>
        <end position="121"/>
    </location>
</feature>
<dbReference type="GO" id="GO:0005813">
    <property type="term" value="C:centrosome"/>
    <property type="evidence" value="ECO:0007669"/>
    <property type="project" value="TreeGrafter"/>
</dbReference>
<dbReference type="CDD" id="cd00201">
    <property type="entry name" value="WW"/>
    <property type="match status" value="1"/>
</dbReference>
<dbReference type="SUPFAM" id="SSF51045">
    <property type="entry name" value="WW domain"/>
    <property type="match status" value="1"/>
</dbReference>
<keyword evidence="10" id="KW-0234">DNA repair</keyword>
<evidence type="ECO:0000256" key="11">
    <source>
        <dbReference type="ARBA" id="ARBA00023212"/>
    </source>
</evidence>
<feature type="compositionally biased region" description="Basic and acidic residues" evidence="18">
    <location>
        <begin position="456"/>
        <end position="474"/>
    </location>
</feature>
<dbReference type="GO" id="GO:0005814">
    <property type="term" value="C:centriole"/>
    <property type="evidence" value="ECO:0007669"/>
    <property type="project" value="UniProtKB-SubCell"/>
</dbReference>
<feature type="region of interest" description="Disordered" evidence="18">
    <location>
        <begin position="106"/>
        <end position="134"/>
    </location>
</feature>
<feature type="compositionally biased region" description="Polar residues" evidence="18">
    <location>
        <begin position="478"/>
        <end position="491"/>
    </location>
</feature>
<feature type="region of interest" description="Disordered" evidence="18">
    <location>
        <begin position="1196"/>
        <end position="1223"/>
    </location>
</feature>
<evidence type="ECO:0000313" key="20">
    <source>
        <dbReference type="EMBL" id="KFO31094.1"/>
    </source>
</evidence>
<dbReference type="Pfam" id="PF00397">
    <property type="entry name" value="WW"/>
    <property type="match status" value="1"/>
</dbReference>
<keyword evidence="7" id="KW-0498">Mitosis</keyword>
<dbReference type="InterPro" id="IPR001202">
    <property type="entry name" value="WW_dom"/>
</dbReference>
<dbReference type="Proteomes" id="UP000028990">
    <property type="component" value="Unassembled WGS sequence"/>
</dbReference>
<feature type="region of interest" description="Disordered" evidence="18">
    <location>
        <begin position="716"/>
        <end position="742"/>
    </location>
</feature>
<evidence type="ECO:0000256" key="15">
    <source>
        <dbReference type="ARBA" id="ARBA00061715"/>
    </source>
</evidence>
<feature type="region of interest" description="Disordered" evidence="18">
    <location>
        <begin position="1748"/>
        <end position="1767"/>
    </location>
</feature>
<feature type="region of interest" description="Disordered" evidence="18">
    <location>
        <begin position="919"/>
        <end position="951"/>
    </location>
</feature>
<dbReference type="FunFam" id="3.30.1470.10:FF:000001">
    <property type="entry name" value="Centrosomal protein of 164 kDa"/>
    <property type="match status" value="1"/>
</dbReference>
<evidence type="ECO:0000256" key="6">
    <source>
        <dbReference type="ARBA" id="ARBA00022763"/>
    </source>
</evidence>
<feature type="compositionally biased region" description="Low complexity" evidence="18">
    <location>
        <begin position="1124"/>
        <end position="1139"/>
    </location>
</feature>
<feature type="region of interest" description="Disordered" evidence="18">
    <location>
        <begin position="269"/>
        <end position="350"/>
    </location>
</feature>
<dbReference type="EMBL" id="KN122326">
    <property type="protein sequence ID" value="KFO31094.1"/>
    <property type="molecule type" value="Genomic_DNA"/>
</dbReference>
<dbReference type="GO" id="GO:0005634">
    <property type="term" value="C:nucleus"/>
    <property type="evidence" value="ECO:0007669"/>
    <property type="project" value="UniProtKB-SubCell"/>
</dbReference>
<dbReference type="InterPro" id="IPR051841">
    <property type="entry name" value="MT-Golgi_org_protein"/>
</dbReference>
<proteinExistence type="predicted"/>
<evidence type="ECO:0000313" key="21">
    <source>
        <dbReference type="Proteomes" id="UP000028990"/>
    </source>
</evidence>
<feature type="coiled-coil region" evidence="17">
    <location>
        <begin position="1547"/>
        <end position="1605"/>
    </location>
</feature>
<sequence>MAGPSIRMGDQLVLEENYDETYIPSEQEILEFAREIGIDPMKEPELIWLAREAIVAPLPMHWKLCQDITGNIYYFNFANGQSTWDHPCDEFFRKLVIQERGRLSAPGAVKKKDKKKKKEKKDKKDKEACKSPLETQPAQGLLASFLCGPSPLSAPGPADLDLDQEIEARSEGPFKKGKSPCMLSDTPWAPMGVLPSKLQPLSKGQAFQTHQIFADVEKILGRAPAQRRTEIADQQGLEVPQKATEKIYPGSSDPEIEELEMRTRQQKLGAMSPQNTGPLENGQDVLESRSQAPVHAKLSEASKGPQLGREKHSHSIATLSSTGPGGDKGQSRIPLPSAEEESSLSLCSSDHMLPTRKSELFSVDGHLAEDLSWRGVPGEGESLGRGRRRREPLGLWEGEVSKLVDRASPSSFKETEPRVPMALEATAADPLQGRFLIRPDTLASESAQNASPEAPAIDKSHLPESPDPPNEGRKPSVTGANLESCSSGSSSRDLPLGLLIPGEVNSSLGGLQSSRTSVLAVDHSGPGPRDSHSCPYLASQLSHMQSSAEAQSESEDYSEDRKFYQHILQKVKLSRRLEGLGLSESMPEMPCKDSADMVCCMAAEPFRMSSEGEHEAIRIMERNSRFLSWGPQLPEHPQEVAPARAGQEVPQQACCQPSSSPLMQGLVELSFNRGLATEPGEIQLLNQALGSSLAPIHVPLGGLAPLRGLVDAQPSALRGSQNVSPGSSAESGQLEEFPPGLKTSVSTKGLLGPIHEDKNAVNLLALGEETNEDEEESDIQSVHSSNEFFKNLHLDLGSLGENFEYEESPRTSQPVEKDISLDSDIAGPTTPGKLFRQGADSSLSSADDKGPQDRRSSSWLPGKEENEKSDPVAFTCPVTPGVDPGLDQLAKASKKGSKEELIDIREKGSLTEEAAKELKKEAFTPKESRSDAIEDLKISERMKEPQLSDSMASDPKCFLGLEFGFHSRVTEDLLDGDMLSPDLHDGVHCEMAELATAAGAQAASGETQGLGRGDQDGSQSSREDLQSKQCKGSERLSPLLHGEWPQSLLHSQITEEDPPKPPEGQPEWMEAGEPEEDSVASPILPVSLQREQAPSPAAARERGQAKDLGPGQKATEEPKENVAVSTVPPVSPEVTSTEPAGPTKQFSEPALKAMEEAVTQELEKDQRQLLELQQEKIQQLQERLWQEEEEEMLQLHQRKEKSFSSLKEQLQKTTEEEEAQMKEEEGRRLAWLRAQVQSSAEADEERIRAEQEASLERLREEFEALQKAERASLEQKSRRALEELREELEASEETARVALKTKNEEALWQLREQLEGERKKAVAVLEREHSAELERLCSSLEAKHQEVVSGLQKKIEAAQLQENLGWAEQRVHQKAHQVIEYEQELSSILREKRQEVEREHERKLDKMKEEHWQAMAEAQERYEAEERKHRADLLGRLTAELERLRGAHERELEIVRQEQEQQLEDLRRRHREQERKFQDLEVELKTKTKDVKARMAQLDVQEETVRKEKQQLLDVQRQVALESEEATATHQHLEEAKKEHTHMVESNWQLRRILDELQAHKVELESEVNLLQAQRQRLQRHISSLEAEAQRKQNILKELAVEENNSSTHFEPDLHIDNLKKSLGTSKEETILSSDSVRHYLSAEGVAVRSAKEFLVQQTRSMRRRQTALKAAQQHWRHELASAQEEPDDPLGSRVLEDVRKNLEEEIRHLGEIKSAMQKGHDLLMQKEERLNQLESSLQEEVCGRARSTRETEHQGLGPTHPKGSEVESTQERIALMASDEDTLRGGPAKKLVTFDLSDTEDLSSEISSISSPLPYVTSTPSPVFSSKIHYLSSSLQRISSELNGVLGVLGSLGTQPPPPLFTSSPSSKSTSVPAYSSLNKVSASSPAASMSTQWAWDPRLGPRLSSSMEQTVDDFLLEKWRKYFPSGIPLLSSCPGPLKNRLGYVSVSEQLRHLQRPHSRVPEVGSTSIQDMIEANRKWLDHFKNDPKVHLFSSAPRPAATSEVLHLGLDENNRLNVYHC</sequence>
<keyword evidence="5" id="KW-0132">Cell division</keyword>
<feature type="region of interest" description="Disordered" evidence="18">
    <location>
        <begin position="998"/>
        <end position="1145"/>
    </location>
</feature>
<dbReference type="GO" id="GO:0006281">
    <property type="term" value="P:DNA repair"/>
    <property type="evidence" value="ECO:0007669"/>
    <property type="project" value="UniProtKB-KW"/>
</dbReference>
<evidence type="ECO:0000256" key="14">
    <source>
        <dbReference type="ARBA" id="ARBA00056906"/>
    </source>
</evidence>
<keyword evidence="21" id="KW-1185">Reference proteome</keyword>
<comment type="subunit">
    <text evidence="15">Interacts (via N-terminus) with ATRIP. Interacts with ATM, ATR and MDC1. Interacts with XPA (via N-terminus) upon UV irradiation. Interacts with CEP83, CCDC92, TTBK2, DVL3, NPHP3 and weakly with NPHP4. Interacts with DZIP1.</text>
</comment>